<dbReference type="SUPFAM" id="SSF90209">
    <property type="entry name" value="Ran binding protein zinc finger-like"/>
    <property type="match status" value="1"/>
</dbReference>
<dbReference type="SUPFAM" id="SSF54928">
    <property type="entry name" value="RNA-binding domain, RBD"/>
    <property type="match status" value="1"/>
</dbReference>
<dbReference type="InterPro" id="IPR013087">
    <property type="entry name" value="Znf_C2H2_type"/>
</dbReference>
<feature type="region of interest" description="Disordered" evidence="10">
    <location>
        <begin position="929"/>
        <end position="955"/>
    </location>
</feature>
<keyword evidence="4 9" id="KW-0863">Zinc-finger</keyword>
<reference evidence="16" key="1">
    <citation type="submission" date="2014-01" db="EMBL/GenBank/DDBJ databases">
        <title>The Genome Sequence of Anopheles farauti FAR1 (V2).</title>
        <authorList>
            <consortium name="The Broad Institute Genomics Platform"/>
            <person name="Neafsey D.E."/>
            <person name="Besansky N."/>
            <person name="Howell P."/>
            <person name="Walton C."/>
            <person name="Young S.K."/>
            <person name="Zeng Q."/>
            <person name="Gargeya S."/>
            <person name="Fitzgerald M."/>
            <person name="Haas B."/>
            <person name="Abouelleil A."/>
            <person name="Allen A.W."/>
            <person name="Alvarado L."/>
            <person name="Arachchi H.M."/>
            <person name="Berlin A.M."/>
            <person name="Chapman S.B."/>
            <person name="Gainer-Dewar J."/>
            <person name="Goldberg J."/>
            <person name="Griggs A."/>
            <person name="Gujja S."/>
            <person name="Hansen M."/>
            <person name="Howarth C."/>
            <person name="Imamovic A."/>
            <person name="Ireland A."/>
            <person name="Larimer J."/>
            <person name="McCowan C."/>
            <person name="Murphy C."/>
            <person name="Pearson M."/>
            <person name="Poon T.W."/>
            <person name="Priest M."/>
            <person name="Roberts A."/>
            <person name="Saif S."/>
            <person name="Shea T."/>
            <person name="Sisk P."/>
            <person name="Sykes S."/>
            <person name="Wortman J."/>
            <person name="Nusbaum C."/>
            <person name="Birren B."/>
        </authorList>
    </citation>
    <scope>NUCLEOTIDE SEQUENCE [LARGE SCALE GENOMIC DNA]</scope>
    <source>
        <strain evidence="16">FAR1</strain>
    </source>
</reference>
<dbReference type="Gene3D" id="3.30.70.330">
    <property type="match status" value="2"/>
</dbReference>
<dbReference type="VEuPathDB" id="VectorBase:AFAF005352"/>
<dbReference type="InterPro" id="IPR041591">
    <property type="entry name" value="OCRE"/>
</dbReference>
<feature type="compositionally biased region" description="Low complexity" evidence="10">
    <location>
        <begin position="388"/>
        <end position="407"/>
    </location>
</feature>
<feature type="region of interest" description="Disordered" evidence="10">
    <location>
        <begin position="702"/>
        <end position="746"/>
    </location>
</feature>
<dbReference type="Pfam" id="PF00076">
    <property type="entry name" value="RRM_1"/>
    <property type="match status" value="1"/>
</dbReference>
<dbReference type="PANTHER" id="PTHR13948">
    <property type="entry name" value="RNA-BINDING PROTEIN"/>
    <property type="match status" value="1"/>
</dbReference>
<feature type="compositionally biased region" description="Basic and acidic residues" evidence="10">
    <location>
        <begin position="94"/>
        <end position="129"/>
    </location>
</feature>
<keyword evidence="3" id="KW-0677">Repeat</keyword>
<dbReference type="EMBL" id="AXCN02000717">
    <property type="status" value="NOT_ANNOTATED_CDS"/>
    <property type="molecule type" value="Genomic_DNA"/>
</dbReference>
<proteinExistence type="predicted"/>
<keyword evidence="7" id="KW-0539">Nucleus</keyword>
<feature type="compositionally biased region" description="Basic and acidic residues" evidence="10">
    <location>
        <begin position="728"/>
        <end position="746"/>
    </location>
</feature>
<organism evidence="15 16">
    <name type="scientific">Anopheles farauti</name>
    <dbReference type="NCBI Taxonomy" id="69004"/>
    <lineage>
        <taxon>Eukaryota</taxon>
        <taxon>Metazoa</taxon>
        <taxon>Ecdysozoa</taxon>
        <taxon>Arthropoda</taxon>
        <taxon>Hexapoda</taxon>
        <taxon>Insecta</taxon>
        <taxon>Pterygota</taxon>
        <taxon>Neoptera</taxon>
        <taxon>Endopterygota</taxon>
        <taxon>Diptera</taxon>
        <taxon>Nematocera</taxon>
        <taxon>Culicoidea</taxon>
        <taxon>Culicidae</taxon>
        <taxon>Anophelinae</taxon>
        <taxon>Anopheles</taxon>
    </lineage>
</organism>
<dbReference type="Proteomes" id="UP000075886">
    <property type="component" value="Unassembled WGS sequence"/>
</dbReference>
<evidence type="ECO:0000259" key="13">
    <source>
        <dbReference type="PROSITE" id="PS50174"/>
    </source>
</evidence>
<dbReference type="InterPro" id="IPR036443">
    <property type="entry name" value="Znf_RanBP2_sf"/>
</dbReference>
<dbReference type="AlphaFoldDB" id="A0A182Q8U0"/>
<evidence type="ECO:0000256" key="8">
    <source>
        <dbReference type="PROSITE-ProRule" id="PRU00176"/>
    </source>
</evidence>
<evidence type="ECO:0000256" key="7">
    <source>
        <dbReference type="ARBA" id="ARBA00023242"/>
    </source>
</evidence>
<comment type="subcellular location">
    <subcellularLocation>
        <location evidence="1">Nucleus</location>
    </subcellularLocation>
</comment>
<evidence type="ECO:0000256" key="6">
    <source>
        <dbReference type="ARBA" id="ARBA00022884"/>
    </source>
</evidence>
<feature type="compositionally biased region" description="Gly residues" evidence="10">
    <location>
        <begin position="929"/>
        <end position="951"/>
    </location>
</feature>
<dbReference type="EnsemblMetazoa" id="AFAF005352-RA">
    <property type="protein sequence ID" value="AFAF005352-PA"/>
    <property type="gene ID" value="AFAF005352"/>
</dbReference>
<evidence type="ECO:0008006" key="17">
    <source>
        <dbReference type="Google" id="ProtNLM"/>
    </source>
</evidence>
<dbReference type="SMART" id="SM00547">
    <property type="entry name" value="ZnF_RBZ"/>
    <property type="match status" value="1"/>
</dbReference>
<evidence type="ECO:0000259" key="11">
    <source>
        <dbReference type="PROSITE" id="PS50102"/>
    </source>
</evidence>
<evidence type="ECO:0000256" key="9">
    <source>
        <dbReference type="PROSITE-ProRule" id="PRU00322"/>
    </source>
</evidence>
<feature type="domain" description="G-patch" evidence="13">
    <location>
        <begin position="1008"/>
        <end position="1054"/>
    </location>
</feature>
<name>A0A182Q8U0_9DIPT</name>
<evidence type="ECO:0000259" key="12">
    <source>
        <dbReference type="PROSITE" id="PS50157"/>
    </source>
</evidence>
<dbReference type="PROSITE" id="PS50174">
    <property type="entry name" value="G_PATCH"/>
    <property type="match status" value="1"/>
</dbReference>
<dbReference type="STRING" id="69004.A0A182Q8U0"/>
<dbReference type="Pfam" id="PF17780">
    <property type="entry name" value="OCRE"/>
    <property type="match status" value="1"/>
</dbReference>
<dbReference type="GO" id="GO:0008270">
    <property type="term" value="F:zinc ion binding"/>
    <property type="evidence" value="ECO:0007669"/>
    <property type="project" value="UniProtKB-KW"/>
</dbReference>
<dbReference type="Gene3D" id="4.10.1060.10">
    <property type="entry name" value="Zinc finger, RanBP2-type"/>
    <property type="match status" value="1"/>
</dbReference>
<sequence length="1085" mass="118064">MQTTQRTKMDFSPSPDSDTSGYYRNRCRRDERDRGNRGRSKERYRNNSRYSRSRSRSYSRERYSYPRQRSNERDSYRDVNNEPDGGEGYDDGGWDSRDRYRGRSRERDRDRRSRDRDRYRDRRDRDKGGGRRGGYSPSSMDDGDNFDSENEFCYQQKPNNNIIIRGLAPQVTEADINSDLIQCGLQALHVRLIRKRKTGESRGFAFVEFRTEEEATRWICYKQGVLVFNGHHAVMQYTFSMPSKFQTDWYCAKCYAFNFKRRENCFKCHASREDSEIGGDGSDEMSNILTKKIMLRNLDVLTNEESVLGVMQKKLPADLVPKIGKVVICRDPLTSISRGMCYLHFDNLVDSMNTHNALKELDPPLRIDNREVIISYCMDTENRNLMKPQQQQQQQQQQPHQHQQQQQSHPMAGGREGHRQGNGNQSQGHGASGGSGNGGHGGNYHGNGGRDSNYERTSYGNHHHSHGMNKNAGGGGGGGGRGGNYQDTTAITSAVGSASTNSSSSAGAAGLLPDNYTLADVPRLAEYSASMYASNAAEHEHYLRYYTEYYTTQLTSGTSGKATGGHSAAGGGASRGSSGLGETANSGAAVAQSAIARKQQAGGGSGSGKTEKSDVYGPAIGPSPAPVQSGPQLPVPNGMDGRKYPTPDTSLYQYDETSGFYYDPTTGLYYDANSQYYYNNETSSYLYWDPDNQTYVAAPASSGATAGTAGAPVHTAEGAVQPNPPDSATERAEKTKSKDQAPPQDKVKVAKKIVKDMEKWAKQLNQKKDYSVLQPPARVEEATLYSSLGPSKPLPEPLATVSVSAGYGGGVGGGGGYADVGFSLLEKKERAGGAVLAGSGGGGSGAGSSYSAASAGGKSQLASAASDSDNDYGDDGAAERELVDFERLTCLLCKRAFQSQEILTKHLKMSSLHKENLAKLNANFRASGGGGGGAGARGGGGSSDGGSGGPYNGLQYRDRAKERRAKYGEDEAPPVNRSKERFQREIEKQTHSQSAYPQGTASAVPIGQNNIGNKLLQKMGWSEGQGLGRANQGRTNIIEAEQRVANVGLGIKANAAAQYGRTTDDYKTYIKKMMKSRYEQVDVKD</sequence>
<dbReference type="PROSITE" id="PS01358">
    <property type="entry name" value="ZF_RANBP2_1"/>
    <property type="match status" value="1"/>
</dbReference>
<dbReference type="GO" id="GO:0005634">
    <property type="term" value="C:nucleus"/>
    <property type="evidence" value="ECO:0007669"/>
    <property type="project" value="UniProtKB-SubCell"/>
</dbReference>
<dbReference type="InterPro" id="IPR000504">
    <property type="entry name" value="RRM_dom"/>
</dbReference>
<accession>A0A182Q8U0</accession>
<dbReference type="PROSITE" id="PS50199">
    <property type="entry name" value="ZF_RANBP2_2"/>
    <property type="match status" value="1"/>
</dbReference>
<dbReference type="GO" id="GO:0000398">
    <property type="term" value="P:mRNA splicing, via spliceosome"/>
    <property type="evidence" value="ECO:0007669"/>
    <property type="project" value="TreeGrafter"/>
</dbReference>
<keyword evidence="16" id="KW-1185">Reference proteome</keyword>
<feature type="compositionally biased region" description="Low complexity" evidence="10">
    <location>
        <begin position="702"/>
        <end position="712"/>
    </location>
</feature>
<reference evidence="15" key="2">
    <citation type="submission" date="2020-05" db="UniProtKB">
        <authorList>
            <consortium name="EnsemblMetazoa"/>
        </authorList>
    </citation>
    <scope>IDENTIFICATION</scope>
    <source>
        <strain evidence="15">FAR1</strain>
    </source>
</reference>
<evidence type="ECO:0000256" key="4">
    <source>
        <dbReference type="ARBA" id="ARBA00022771"/>
    </source>
</evidence>
<dbReference type="CDD" id="cd16162">
    <property type="entry name" value="OCRE_RBM5_like"/>
    <property type="match status" value="1"/>
</dbReference>
<dbReference type="InterPro" id="IPR001876">
    <property type="entry name" value="Znf_RanBP2"/>
</dbReference>
<feature type="domain" description="C2H2-type" evidence="12">
    <location>
        <begin position="888"/>
        <end position="918"/>
    </location>
</feature>
<evidence type="ECO:0000256" key="10">
    <source>
        <dbReference type="SAM" id="MobiDB-lite"/>
    </source>
</evidence>
<evidence type="ECO:0000313" key="15">
    <source>
        <dbReference type="EnsemblMetazoa" id="AFAF005352-PA"/>
    </source>
</evidence>
<evidence type="ECO:0000256" key="5">
    <source>
        <dbReference type="ARBA" id="ARBA00022833"/>
    </source>
</evidence>
<dbReference type="PROSITE" id="PS50102">
    <property type="entry name" value="RRM"/>
    <property type="match status" value="1"/>
</dbReference>
<dbReference type="PROSITE" id="PS50157">
    <property type="entry name" value="ZINC_FINGER_C2H2_2"/>
    <property type="match status" value="1"/>
</dbReference>
<protein>
    <recommendedName>
        <fullName evidence="17">RNA-binding protein 5</fullName>
    </recommendedName>
</protein>
<dbReference type="InterPro" id="IPR035979">
    <property type="entry name" value="RBD_domain_sf"/>
</dbReference>
<dbReference type="InterPro" id="IPR000467">
    <property type="entry name" value="G_patch_dom"/>
</dbReference>
<feature type="compositionally biased region" description="Acidic residues" evidence="10">
    <location>
        <begin position="84"/>
        <end position="93"/>
    </location>
</feature>
<evidence type="ECO:0000256" key="2">
    <source>
        <dbReference type="ARBA" id="ARBA00022723"/>
    </source>
</evidence>
<feature type="region of interest" description="Disordered" evidence="10">
    <location>
        <begin position="386"/>
        <end position="485"/>
    </location>
</feature>
<evidence type="ECO:0000259" key="14">
    <source>
        <dbReference type="PROSITE" id="PS50199"/>
    </source>
</evidence>
<dbReference type="InterPro" id="IPR012677">
    <property type="entry name" value="Nucleotide-bd_a/b_plait_sf"/>
</dbReference>
<keyword evidence="2" id="KW-0479">Metal-binding</keyword>
<dbReference type="GO" id="GO:0003723">
    <property type="term" value="F:RNA binding"/>
    <property type="evidence" value="ECO:0007669"/>
    <property type="project" value="UniProtKB-UniRule"/>
</dbReference>
<evidence type="ECO:0000256" key="3">
    <source>
        <dbReference type="ARBA" id="ARBA00022737"/>
    </source>
</evidence>
<evidence type="ECO:0000313" key="16">
    <source>
        <dbReference type="Proteomes" id="UP000075886"/>
    </source>
</evidence>
<dbReference type="SMART" id="SM00443">
    <property type="entry name" value="G_patch"/>
    <property type="match status" value="1"/>
</dbReference>
<feature type="compositionally biased region" description="Gly residues" evidence="10">
    <location>
        <begin position="472"/>
        <end position="483"/>
    </location>
</feature>
<dbReference type="Pfam" id="PF01585">
    <property type="entry name" value="G-patch"/>
    <property type="match status" value="1"/>
</dbReference>
<feature type="domain" description="RanBP2-type" evidence="14">
    <location>
        <begin position="244"/>
        <end position="274"/>
    </location>
</feature>
<dbReference type="CDD" id="cd12313">
    <property type="entry name" value="RRM1_RRM2_RBM5_like"/>
    <property type="match status" value="1"/>
</dbReference>
<dbReference type="PANTHER" id="PTHR13948:SF3">
    <property type="entry name" value="FI21118P1"/>
    <property type="match status" value="1"/>
</dbReference>
<feature type="region of interest" description="Disordered" evidence="10">
    <location>
        <begin position="558"/>
        <end position="651"/>
    </location>
</feature>
<feature type="compositionally biased region" description="Gly residues" evidence="10">
    <location>
        <begin position="430"/>
        <end position="449"/>
    </location>
</feature>
<feature type="compositionally biased region" description="Basic and acidic residues" evidence="10">
    <location>
        <begin position="58"/>
        <end position="80"/>
    </location>
</feature>
<feature type="compositionally biased region" description="Acidic residues" evidence="10">
    <location>
        <begin position="141"/>
        <end position="150"/>
    </location>
</feature>
<feature type="compositionally biased region" description="Basic and acidic residues" evidence="10">
    <location>
        <begin position="28"/>
        <end position="45"/>
    </location>
</feature>
<evidence type="ECO:0000256" key="1">
    <source>
        <dbReference type="ARBA" id="ARBA00004123"/>
    </source>
</evidence>
<feature type="domain" description="RRM" evidence="11">
    <location>
        <begin position="160"/>
        <end position="240"/>
    </location>
</feature>
<keyword evidence="6 8" id="KW-0694">RNA-binding</keyword>
<dbReference type="SMART" id="SM00360">
    <property type="entry name" value="RRM"/>
    <property type="match status" value="2"/>
</dbReference>
<keyword evidence="5" id="KW-0862">Zinc</keyword>
<feature type="region of interest" description="Disordered" evidence="10">
    <location>
        <begin position="1"/>
        <end position="151"/>
    </location>
</feature>